<dbReference type="STRING" id="1658172.A0A1B7NU82"/>
<name>A0A1B7NU82_9EURO</name>
<reference evidence="2 3" key="1">
    <citation type="submission" date="2015-07" db="EMBL/GenBank/DDBJ databases">
        <title>Emmonsia species relationships and genome sequence.</title>
        <authorList>
            <person name="Cuomo C.A."/>
            <person name="Schwartz I.S."/>
            <person name="Kenyon C."/>
            <person name="de Hoog G.S."/>
            <person name="Govender N.P."/>
            <person name="Botha A."/>
            <person name="Moreno L."/>
            <person name="de Vries M."/>
            <person name="Munoz J.F."/>
            <person name="Stielow J.B."/>
        </authorList>
    </citation>
    <scope>NUCLEOTIDE SEQUENCE [LARGE SCALE GENOMIC DNA]</scope>
    <source>
        <strain evidence="2 3">CBS 136260</strain>
    </source>
</reference>
<comment type="caution">
    <text evidence="2">The sequence shown here is derived from an EMBL/GenBank/DDBJ whole genome shotgun (WGS) entry which is preliminary data.</text>
</comment>
<dbReference type="InterPro" id="IPR001223">
    <property type="entry name" value="Glyco_hydro18_cat"/>
</dbReference>
<dbReference type="SUPFAM" id="SSF51445">
    <property type="entry name" value="(Trans)glycosidases"/>
    <property type="match status" value="1"/>
</dbReference>
<keyword evidence="3" id="KW-1185">Reference proteome</keyword>
<gene>
    <name evidence="2" type="ORF">ACJ72_05336</name>
</gene>
<dbReference type="AlphaFoldDB" id="A0A1B7NU82"/>
<feature type="non-terminal residue" evidence="2">
    <location>
        <position position="1"/>
    </location>
</feature>
<dbReference type="EMBL" id="LGUA01000730">
    <property type="protein sequence ID" value="OAX80339.1"/>
    <property type="molecule type" value="Genomic_DNA"/>
</dbReference>
<sequence length="97" mass="10715">EANDFELLASWSYDKNAKKMVSYDTPAIAGAKADYIRRRGLGGGMWWELSGDSPLGSERSLVRKTVDGLGGVGNLDHSMNLLEYPASRYENVKKGFQ</sequence>
<dbReference type="OrthoDB" id="76388at2759"/>
<organism evidence="2 3">
    <name type="scientific">Emergomyces africanus</name>
    <dbReference type="NCBI Taxonomy" id="1955775"/>
    <lineage>
        <taxon>Eukaryota</taxon>
        <taxon>Fungi</taxon>
        <taxon>Dikarya</taxon>
        <taxon>Ascomycota</taxon>
        <taxon>Pezizomycotina</taxon>
        <taxon>Eurotiomycetes</taxon>
        <taxon>Eurotiomycetidae</taxon>
        <taxon>Onygenales</taxon>
        <taxon>Ajellomycetaceae</taxon>
        <taxon>Emergomyces</taxon>
    </lineage>
</organism>
<dbReference type="Gene3D" id="3.20.20.80">
    <property type="entry name" value="Glycosidases"/>
    <property type="match status" value="1"/>
</dbReference>
<evidence type="ECO:0000313" key="3">
    <source>
        <dbReference type="Proteomes" id="UP000091918"/>
    </source>
</evidence>
<evidence type="ECO:0000259" key="1">
    <source>
        <dbReference type="PROSITE" id="PS51910"/>
    </source>
</evidence>
<dbReference type="Proteomes" id="UP000091918">
    <property type="component" value="Unassembled WGS sequence"/>
</dbReference>
<dbReference type="PROSITE" id="PS51910">
    <property type="entry name" value="GH18_2"/>
    <property type="match status" value="1"/>
</dbReference>
<accession>A0A1B7NU82</accession>
<dbReference type="Pfam" id="PF00704">
    <property type="entry name" value="Glyco_hydro_18"/>
    <property type="match status" value="1"/>
</dbReference>
<evidence type="ECO:0000313" key="2">
    <source>
        <dbReference type="EMBL" id="OAX80339.1"/>
    </source>
</evidence>
<dbReference type="InterPro" id="IPR017853">
    <property type="entry name" value="GH"/>
</dbReference>
<protein>
    <recommendedName>
        <fullName evidence="1">GH18 domain-containing protein</fullName>
    </recommendedName>
</protein>
<dbReference type="GO" id="GO:0005975">
    <property type="term" value="P:carbohydrate metabolic process"/>
    <property type="evidence" value="ECO:0007669"/>
    <property type="project" value="InterPro"/>
</dbReference>
<proteinExistence type="predicted"/>
<feature type="domain" description="GH18" evidence="1">
    <location>
        <begin position="1"/>
        <end position="72"/>
    </location>
</feature>